<dbReference type="SMART" id="SM00345">
    <property type="entry name" value="HTH_GNTR"/>
    <property type="match status" value="1"/>
</dbReference>
<sequence>MSRDLFINENVLRNKTKKEILAEKILEMILTGLLRNGDELPSERDLANTFGVSRETVRGSLSVVSDLGLLVVSQGAKTRINASPKIIEKCQELLPNQANLQVNQFDIDTVFETRKIVERAVVRKAALNIDKSGLDLLRSLLIQQERQFEQPVHFQLSDKQFHRIIAECIPNELLTNYAQELYSYGLQFRRVAMSLSGSIEQSFKEHTMIFNALEKRDPDRAEEMMINHINSVYDTTLLAMKERNGLK</sequence>
<dbReference type="PRINTS" id="PR00035">
    <property type="entry name" value="HTHGNTR"/>
</dbReference>
<keyword evidence="6" id="KW-1185">Reference proteome</keyword>
<dbReference type="Gene3D" id="1.20.120.530">
    <property type="entry name" value="GntR ligand-binding domain-like"/>
    <property type="match status" value="1"/>
</dbReference>
<dbReference type="EMBL" id="LYBM01000030">
    <property type="protein sequence ID" value="ODA31781.1"/>
    <property type="molecule type" value="Genomic_DNA"/>
</dbReference>
<dbReference type="Pfam" id="PF00392">
    <property type="entry name" value="GntR"/>
    <property type="match status" value="1"/>
</dbReference>
<dbReference type="AlphaFoldDB" id="A0A1C3EEW7"/>
<dbReference type="GO" id="GO:0003700">
    <property type="term" value="F:DNA-binding transcription factor activity"/>
    <property type="evidence" value="ECO:0007669"/>
    <property type="project" value="InterPro"/>
</dbReference>
<dbReference type="PANTHER" id="PTHR43537">
    <property type="entry name" value="TRANSCRIPTIONAL REGULATOR, GNTR FAMILY"/>
    <property type="match status" value="1"/>
</dbReference>
<protein>
    <submittedName>
        <fullName evidence="5">GntR family transcriptional regulator</fullName>
    </submittedName>
</protein>
<dbReference type="PROSITE" id="PS50949">
    <property type="entry name" value="HTH_GNTR"/>
    <property type="match status" value="1"/>
</dbReference>
<gene>
    <name evidence="5" type="ORF">A8L45_15505</name>
</gene>
<comment type="caution">
    <text evidence="5">The sequence shown here is derived from an EMBL/GenBank/DDBJ whole genome shotgun (WGS) entry which is preliminary data.</text>
</comment>
<dbReference type="SUPFAM" id="SSF46785">
    <property type="entry name" value="Winged helix' DNA-binding domain"/>
    <property type="match status" value="1"/>
</dbReference>
<keyword evidence="3" id="KW-0804">Transcription</keyword>
<evidence type="ECO:0000256" key="3">
    <source>
        <dbReference type="ARBA" id="ARBA00023163"/>
    </source>
</evidence>
<keyword evidence="1" id="KW-0805">Transcription regulation</keyword>
<evidence type="ECO:0000313" key="5">
    <source>
        <dbReference type="EMBL" id="ODA31781.1"/>
    </source>
</evidence>
<feature type="domain" description="HTH gntR-type" evidence="4">
    <location>
        <begin position="15"/>
        <end position="83"/>
    </location>
</feature>
<dbReference type="InterPro" id="IPR008920">
    <property type="entry name" value="TF_FadR/GntR_C"/>
</dbReference>
<dbReference type="PANTHER" id="PTHR43537:SF5">
    <property type="entry name" value="UXU OPERON TRANSCRIPTIONAL REGULATOR"/>
    <property type="match status" value="1"/>
</dbReference>
<evidence type="ECO:0000313" key="6">
    <source>
        <dbReference type="Proteomes" id="UP000094936"/>
    </source>
</evidence>
<dbReference type="SMART" id="SM00895">
    <property type="entry name" value="FCD"/>
    <property type="match status" value="1"/>
</dbReference>
<organism evidence="5 6">
    <name type="scientific">Veronia pacifica</name>
    <dbReference type="NCBI Taxonomy" id="1080227"/>
    <lineage>
        <taxon>Bacteria</taxon>
        <taxon>Pseudomonadati</taxon>
        <taxon>Pseudomonadota</taxon>
        <taxon>Gammaproteobacteria</taxon>
        <taxon>Vibrionales</taxon>
        <taxon>Vibrionaceae</taxon>
        <taxon>Veronia</taxon>
    </lineage>
</organism>
<dbReference type="RefSeq" id="WP_068903879.1">
    <property type="nucleotide sequence ID" value="NZ_JBHUIF010000004.1"/>
</dbReference>
<dbReference type="InterPro" id="IPR036390">
    <property type="entry name" value="WH_DNA-bd_sf"/>
</dbReference>
<dbReference type="InterPro" id="IPR000524">
    <property type="entry name" value="Tscrpt_reg_HTH_GntR"/>
</dbReference>
<dbReference type="Gene3D" id="1.10.10.10">
    <property type="entry name" value="Winged helix-like DNA-binding domain superfamily/Winged helix DNA-binding domain"/>
    <property type="match status" value="1"/>
</dbReference>
<accession>A0A1C3EEW7</accession>
<dbReference type="CDD" id="cd07377">
    <property type="entry name" value="WHTH_GntR"/>
    <property type="match status" value="1"/>
</dbReference>
<dbReference type="STRING" id="1080227.A8L45_15505"/>
<dbReference type="SUPFAM" id="SSF48008">
    <property type="entry name" value="GntR ligand-binding domain-like"/>
    <property type="match status" value="1"/>
</dbReference>
<dbReference type="InterPro" id="IPR011711">
    <property type="entry name" value="GntR_C"/>
</dbReference>
<dbReference type="Pfam" id="PF07729">
    <property type="entry name" value="FCD"/>
    <property type="match status" value="1"/>
</dbReference>
<keyword evidence="2" id="KW-0238">DNA-binding</keyword>
<reference evidence="5 6" key="1">
    <citation type="submission" date="2016-05" db="EMBL/GenBank/DDBJ databases">
        <title>Genomic Taxonomy of the Vibrionaceae.</title>
        <authorList>
            <person name="Gomez-Gil B."/>
            <person name="Enciso-Ibarra J."/>
        </authorList>
    </citation>
    <scope>NUCLEOTIDE SEQUENCE [LARGE SCALE GENOMIC DNA]</scope>
    <source>
        <strain evidence="5 6">CAIM 1920</strain>
    </source>
</reference>
<dbReference type="OrthoDB" id="8066003at2"/>
<evidence type="ECO:0000259" key="4">
    <source>
        <dbReference type="PROSITE" id="PS50949"/>
    </source>
</evidence>
<dbReference type="InterPro" id="IPR036388">
    <property type="entry name" value="WH-like_DNA-bd_sf"/>
</dbReference>
<evidence type="ECO:0000256" key="2">
    <source>
        <dbReference type="ARBA" id="ARBA00023125"/>
    </source>
</evidence>
<dbReference type="GO" id="GO:0003677">
    <property type="term" value="F:DNA binding"/>
    <property type="evidence" value="ECO:0007669"/>
    <property type="project" value="UniProtKB-KW"/>
</dbReference>
<evidence type="ECO:0000256" key="1">
    <source>
        <dbReference type="ARBA" id="ARBA00023015"/>
    </source>
</evidence>
<dbReference type="Proteomes" id="UP000094936">
    <property type="component" value="Unassembled WGS sequence"/>
</dbReference>
<name>A0A1C3EEW7_9GAMM</name>
<proteinExistence type="predicted"/>